<sequence length="514" mass="57701">MLYWQGALYQNNDLQLTPALFESEDPLSTSIWGLLHWSDNSKTSLPRTHFSLNVLLSVSTLLKLPSSNATGLSPCLDLYRDSILNITDTCNDKSLKNEIDNCIARQCSDFERFEVAKIYTNACAVKPKDNRFDHYILLLAEVPAWTFVWLRLYLSWVTYERLALDDYVMTVCGLIYTAFIPLVHLSYTATNSTIVSSTIPGFITDALKFVYLTEIAEIACSCLLRVSILLVCLRTTLSNHHMIATGTTIVFTLASSVVLVLLRVFRCSPIAFSWEAWALNEKEKEVGGCLPQDSLAYAACAIDILLNIIIFATMISLISSRFPRSIMSWLSHGFTVFLGVFALAVSGLRAQLLVDFFTKMQPVWKYHDRLIWMDIEIAVLILWACSPVWQFFADSDPSDSEVQNQSALLITSTDTPMKRGTSSKSTKTAIRSTGFLGMLTRSRTKKIFSPALHLGDKTYGDVRTEIQGGQRFSMISQFTGLIGIQVKTRTVRRVEDNEWDAEKGVARENIKAGD</sequence>
<dbReference type="GO" id="GO:0016020">
    <property type="term" value="C:membrane"/>
    <property type="evidence" value="ECO:0007669"/>
    <property type="project" value="UniProtKB-SubCell"/>
</dbReference>
<reference evidence="9" key="1">
    <citation type="submission" date="2014-10" db="EMBL/GenBank/DDBJ databases">
        <authorList>
            <person name="King R."/>
        </authorList>
    </citation>
    <scope>NUCLEOTIDE SEQUENCE [LARGE SCALE GENOMIC DNA]</scope>
    <source>
        <strain evidence="9">A3/5</strain>
    </source>
</reference>
<evidence type="ECO:0000256" key="1">
    <source>
        <dbReference type="ARBA" id="ARBA00004141"/>
    </source>
</evidence>
<comment type="similarity">
    <text evidence="5">Belongs to the SAT4 family.</text>
</comment>
<feature type="transmembrane region" description="Helical" evidence="6">
    <location>
        <begin position="135"/>
        <end position="154"/>
    </location>
</feature>
<protein>
    <recommendedName>
        <fullName evidence="7">Rhodopsin domain-containing protein</fullName>
    </recommendedName>
</protein>
<dbReference type="EMBL" id="LN649229">
    <property type="protein sequence ID" value="CEI64697.1"/>
    <property type="molecule type" value="Genomic_DNA"/>
</dbReference>
<keyword evidence="4 6" id="KW-0472">Membrane</keyword>
<evidence type="ECO:0000256" key="4">
    <source>
        <dbReference type="ARBA" id="ARBA00023136"/>
    </source>
</evidence>
<feature type="transmembrane region" description="Helical" evidence="6">
    <location>
        <begin position="370"/>
        <end position="392"/>
    </location>
</feature>
<organism evidence="8 9">
    <name type="scientific">Fusarium venenatum</name>
    <dbReference type="NCBI Taxonomy" id="56646"/>
    <lineage>
        <taxon>Eukaryota</taxon>
        <taxon>Fungi</taxon>
        <taxon>Dikarya</taxon>
        <taxon>Ascomycota</taxon>
        <taxon>Pezizomycotina</taxon>
        <taxon>Sordariomycetes</taxon>
        <taxon>Hypocreomycetidae</taxon>
        <taxon>Hypocreales</taxon>
        <taxon>Nectriaceae</taxon>
        <taxon>Fusarium</taxon>
    </lineage>
</organism>
<evidence type="ECO:0000313" key="9">
    <source>
        <dbReference type="Proteomes" id="UP000245910"/>
    </source>
</evidence>
<evidence type="ECO:0000256" key="3">
    <source>
        <dbReference type="ARBA" id="ARBA00022989"/>
    </source>
</evidence>
<evidence type="ECO:0000313" key="8">
    <source>
        <dbReference type="EMBL" id="CEI64697.1"/>
    </source>
</evidence>
<feature type="transmembrane region" description="Helical" evidence="6">
    <location>
        <begin position="329"/>
        <end position="350"/>
    </location>
</feature>
<evidence type="ECO:0000256" key="6">
    <source>
        <dbReference type="SAM" id="Phobius"/>
    </source>
</evidence>
<dbReference type="Proteomes" id="UP000245910">
    <property type="component" value="Chromosome I"/>
</dbReference>
<keyword evidence="9" id="KW-1185">Reference proteome</keyword>
<keyword evidence="2 6" id="KW-0812">Transmembrane</keyword>
<feature type="domain" description="Rhodopsin" evidence="7">
    <location>
        <begin position="150"/>
        <end position="389"/>
    </location>
</feature>
<accession>A0A2L2TJT1</accession>
<feature type="transmembrane region" description="Helical" evidence="6">
    <location>
        <begin position="243"/>
        <end position="265"/>
    </location>
</feature>
<dbReference type="Pfam" id="PF20684">
    <property type="entry name" value="Fung_rhodopsin"/>
    <property type="match status" value="1"/>
</dbReference>
<dbReference type="AlphaFoldDB" id="A0A2L2TJT1"/>
<comment type="subcellular location">
    <subcellularLocation>
        <location evidence="1">Membrane</location>
        <topology evidence="1">Multi-pass membrane protein</topology>
    </subcellularLocation>
</comment>
<keyword evidence="3 6" id="KW-1133">Transmembrane helix</keyword>
<feature type="transmembrane region" description="Helical" evidence="6">
    <location>
        <begin position="295"/>
        <end position="317"/>
    </location>
</feature>
<feature type="transmembrane region" description="Helical" evidence="6">
    <location>
        <begin position="166"/>
        <end position="189"/>
    </location>
</feature>
<dbReference type="PANTHER" id="PTHR33048">
    <property type="entry name" value="PTH11-LIKE INTEGRAL MEMBRANE PROTEIN (AFU_ORTHOLOGUE AFUA_5G11245)"/>
    <property type="match status" value="1"/>
</dbReference>
<dbReference type="InterPro" id="IPR052337">
    <property type="entry name" value="SAT4-like"/>
</dbReference>
<dbReference type="InterPro" id="IPR049326">
    <property type="entry name" value="Rhodopsin_dom_fungi"/>
</dbReference>
<proteinExistence type="inferred from homology"/>
<dbReference type="PANTHER" id="PTHR33048:SF160">
    <property type="entry name" value="SAT4 FAMILY MEMBRANE PROTEIN"/>
    <property type="match status" value="1"/>
</dbReference>
<evidence type="ECO:0000259" key="7">
    <source>
        <dbReference type="Pfam" id="PF20684"/>
    </source>
</evidence>
<name>A0A2L2TJT1_9HYPO</name>
<evidence type="ECO:0000256" key="5">
    <source>
        <dbReference type="ARBA" id="ARBA00038359"/>
    </source>
</evidence>
<evidence type="ECO:0000256" key="2">
    <source>
        <dbReference type="ARBA" id="ARBA00022692"/>
    </source>
</evidence>